<dbReference type="GO" id="GO:0006563">
    <property type="term" value="P:L-serine metabolic process"/>
    <property type="evidence" value="ECO:0007669"/>
    <property type="project" value="UniProtKB-ARBA"/>
</dbReference>
<evidence type="ECO:0000256" key="3">
    <source>
        <dbReference type="ARBA" id="ARBA00001936"/>
    </source>
</evidence>
<dbReference type="PROSITE" id="PS00165">
    <property type="entry name" value="DEHYDRATASE_SER_THR"/>
    <property type="match status" value="1"/>
</dbReference>
<comment type="similarity">
    <text evidence="5">Belongs to the serine/threonine dehydratase family.</text>
</comment>
<evidence type="ECO:0000256" key="13">
    <source>
        <dbReference type="ARBA" id="ARBA00066592"/>
    </source>
</evidence>
<evidence type="ECO:0000256" key="5">
    <source>
        <dbReference type="ARBA" id="ARBA00010869"/>
    </source>
</evidence>
<evidence type="ECO:0000259" key="18">
    <source>
        <dbReference type="Pfam" id="PF00291"/>
    </source>
</evidence>
<comment type="cofactor">
    <cofactor evidence="3">
        <name>Mn(2+)</name>
        <dbReference type="ChEBI" id="CHEBI:29035"/>
    </cofactor>
</comment>
<keyword evidence="7" id="KW-0663">Pyridoxal phosphate</keyword>
<evidence type="ECO:0000256" key="14">
    <source>
        <dbReference type="ARBA" id="ARBA00070760"/>
    </source>
</evidence>
<dbReference type="GO" id="GO:0008721">
    <property type="term" value="F:D-serine ammonia-lyase activity"/>
    <property type="evidence" value="ECO:0007669"/>
    <property type="project" value="UniProtKB-EC"/>
</dbReference>
<comment type="function">
    <text evidence="12">Catalyzes the synthesis of D-serine from L-serine. D-serine is a key coagonist with glutamate at NMDA receptors. Has dehydratase activity towards both L-serine and D-serine.</text>
</comment>
<evidence type="ECO:0000313" key="19">
    <source>
        <dbReference type="EMBL" id="GAO50933.1"/>
    </source>
</evidence>
<keyword evidence="8" id="KW-0456">Lyase</keyword>
<dbReference type="Pfam" id="PF00291">
    <property type="entry name" value="PALP"/>
    <property type="match status" value="1"/>
</dbReference>
<evidence type="ECO:0000256" key="7">
    <source>
        <dbReference type="ARBA" id="ARBA00022898"/>
    </source>
</evidence>
<dbReference type="AlphaFoldDB" id="A0A0E9NMB8"/>
<evidence type="ECO:0000256" key="11">
    <source>
        <dbReference type="ARBA" id="ARBA00051769"/>
    </source>
</evidence>
<evidence type="ECO:0000256" key="16">
    <source>
        <dbReference type="ARBA" id="ARBA00081060"/>
    </source>
</evidence>
<name>A0A0E9NMB8_SAICN</name>
<evidence type="ECO:0000256" key="12">
    <source>
        <dbReference type="ARBA" id="ARBA00056426"/>
    </source>
</evidence>
<dbReference type="InterPro" id="IPR000634">
    <property type="entry name" value="Ser/Thr_deHydtase_PyrdxlP-BS"/>
</dbReference>
<dbReference type="GO" id="GO:0005524">
    <property type="term" value="F:ATP binding"/>
    <property type="evidence" value="ECO:0007669"/>
    <property type="project" value="TreeGrafter"/>
</dbReference>
<dbReference type="PANTHER" id="PTHR43050">
    <property type="entry name" value="SERINE / THREONINE RACEMASE FAMILY MEMBER"/>
    <property type="match status" value="1"/>
</dbReference>
<dbReference type="GO" id="GO:0070179">
    <property type="term" value="P:D-serine biosynthetic process"/>
    <property type="evidence" value="ECO:0007669"/>
    <property type="project" value="TreeGrafter"/>
</dbReference>
<comment type="catalytic activity">
    <reaction evidence="11">
        <text>L-serine = D-serine</text>
        <dbReference type="Rhea" id="RHEA:10980"/>
        <dbReference type="ChEBI" id="CHEBI:33384"/>
        <dbReference type="ChEBI" id="CHEBI:35247"/>
        <dbReference type="EC" id="5.1.1.18"/>
    </reaction>
</comment>
<keyword evidence="20" id="KW-1185">Reference proteome</keyword>
<dbReference type="Gene3D" id="3.40.50.1100">
    <property type="match status" value="2"/>
</dbReference>
<organism evidence="19 20">
    <name type="scientific">Saitoella complicata (strain BCRC 22490 / CBS 7301 / JCM 7358 / NBRC 10748 / NRRL Y-17804)</name>
    <dbReference type="NCBI Taxonomy" id="698492"/>
    <lineage>
        <taxon>Eukaryota</taxon>
        <taxon>Fungi</taxon>
        <taxon>Dikarya</taxon>
        <taxon>Ascomycota</taxon>
        <taxon>Taphrinomycotina</taxon>
        <taxon>Taphrinomycotina incertae sedis</taxon>
        <taxon>Saitoella</taxon>
    </lineage>
</organism>
<evidence type="ECO:0000313" key="20">
    <source>
        <dbReference type="Proteomes" id="UP000033140"/>
    </source>
</evidence>
<comment type="catalytic activity">
    <reaction evidence="10">
        <text>D-serine = pyruvate + NH4(+)</text>
        <dbReference type="Rhea" id="RHEA:13977"/>
        <dbReference type="ChEBI" id="CHEBI:15361"/>
        <dbReference type="ChEBI" id="CHEBI:28938"/>
        <dbReference type="ChEBI" id="CHEBI:35247"/>
        <dbReference type="EC" id="4.3.1.18"/>
    </reaction>
</comment>
<feature type="domain" description="Tryptophan synthase beta chain-like PALP" evidence="18">
    <location>
        <begin position="37"/>
        <end position="332"/>
    </location>
</feature>
<evidence type="ECO:0000256" key="17">
    <source>
        <dbReference type="ARBA" id="ARBA00081761"/>
    </source>
</evidence>
<dbReference type="GO" id="GO:0030170">
    <property type="term" value="F:pyridoxal phosphate binding"/>
    <property type="evidence" value="ECO:0007669"/>
    <property type="project" value="InterPro"/>
</dbReference>
<proteinExistence type="inferred from homology"/>
<dbReference type="OMA" id="LIHPFDH"/>
<dbReference type="Proteomes" id="UP000033140">
    <property type="component" value="Unassembled WGS sequence"/>
</dbReference>
<evidence type="ECO:0000256" key="1">
    <source>
        <dbReference type="ARBA" id="ARBA00001913"/>
    </source>
</evidence>
<dbReference type="EMBL" id="BACD03000038">
    <property type="protein sequence ID" value="GAO50933.1"/>
    <property type="molecule type" value="Genomic_DNA"/>
</dbReference>
<dbReference type="GO" id="GO:0003941">
    <property type="term" value="F:L-serine ammonia-lyase activity"/>
    <property type="evidence" value="ECO:0007669"/>
    <property type="project" value="TreeGrafter"/>
</dbReference>
<reference evidence="19 20" key="3">
    <citation type="journal article" date="2015" name="Genome Announc.">
        <title>Draft Genome Sequence of the Archiascomycetous Yeast Saitoella complicata.</title>
        <authorList>
            <person name="Yamauchi K."/>
            <person name="Kondo S."/>
            <person name="Hamamoto M."/>
            <person name="Takahashi Y."/>
            <person name="Ogura Y."/>
            <person name="Hayashi T."/>
            <person name="Nishida H."/>
        </authorList>
    </citation>
    <scope>NUCLEOTIDE SEQUENCE [LARGE SCALE GENOMIC DNA]</scope>
    <source>
        <strain evidence="19 20">NRRL Y-17804</strain>
    </source>
</reference>
<dbReference type="InterPro" id="IPR001926">
    <property type="entry name" value="TrpB-like_PALP"/>
</dbReference>
<evidence type="ECO:0000256" key="2">
    <source>
        <dbReference type="ARBA" id="ARBA00001933"/>
    </source>
</evidence>
<accession>A0A0E9NMB8</accession>
<dbReference type="FunFam" id="3.40.50.1100:FF:000041">
    <property type="entry name" value="Threonine ammonia-lyase, variant"/>
    <property type="match status" value="1"/>
</dbReference>
<comment type="cofactor">
    <cofactor evidence="1">
        <name>Ca(2+)</name>
        <dbReference type="ChEBI" id="CHEBI:29108"/>
    </cofactor>
</comment>
<comment type="cofactor">
    <cofactor evidence="4">
        <name>Mg(2+)</name>
        <dbReference type="ChEBI" id="CHEBI:18420"/>
    </cofactor>
</comment>
<sequence length="345" mass="36998">MPNDDALALVPENVWAAYDRIKPLIHQTPLFASRTLSALVSSPSSTTTTFSDNTPTTLVFKAESLQRGGAFKIRGAMHAVARLSEEERKRGVCTHSSGNHAQALAIAARESGAKCWVVMPDTSPVPKREATAAYGATITFCPPLEREETLARVQEETGAVYVPPYDDPRIILGQGTIFVEFVGQEEELDAIIVPVGGGGMLAGCALAASDPELYGRVGGKKVRVFGAEPYEVNDCAQGLACGTRVPSQPNGLKTVCDGLRTPVGKTNFPIIQKHAEKVFTVTEEEVKRAMRLVWERLKLVVEPSGCVGLAVVLSEAWREYGVNGKVGIVFSGGNVDLSEVLAFNK</sequence>
<evidence type="ECO:0000256" key="10">
    <source>
        <dbReference type="ARBA" id="ARBA00050422"/>
    </source>
</evidence>
<evidence type="ECO:0000256" key="8">
    <source>
        <dbReference type="ARBA" id="ARBA00023239"/>
    </source>
</evidence>
<dbReference type="EC" id="5.1.1.18" evidence="13"/>
<keyword evidence="6" id="KW-0460">Magnesium</keyword>
<dbReference type="PANTHER" id="PTHR43050:SF1">
    <property type="entry name" value="SERINE RACEMASE"/>
    <property type="match status" value="1"/>
</dbReference>
<evidence type="ECO:0000256" key="4">
    <source>
        <dbReference type="ARBA" id="ARBA00001946"/>
    </source>
</evidence>
<dbReference type="SUPFAM" id="SSF53686">
    <property type="entry name" value="Tryptophan synthase beta subunit-like PLP-dependent enzymes"/>
    <property type="match status" value="1"/>
</dbReference>
<dbReference type="GO" id="GO:0018114">
    <property type="term" value="F:threonine racemase activity"/>
    <property type="evidence" value="ECO:0007669"/>
    <property type="project" value="TreeGrafter"/>
</dbReference>
<reference evidence="19 20" key="2">
    <citation type="journal article" date="2014" name="J. Gen. Appl. Microbiol.">
        <title>The early diverging ascomycetous budding yeast Saitoella complicata has three histone deacetylases belonging to the Clr6, Hos2, and Rpd3 lineages.</title>
        <authorList>
            <person name="Nishida H."/>
            <person name="Matsumoto T."/>
            <person name="Kondo S."/>
            <person name="Hamamoto M."/>
            <person name="Yoshikawa H."/>
        </authorList>
    </citation>
    <scope>NUCLEOTIDE SEQUENCE [LARGE SCALE GENOMIC DNA]</scope>
    <source>
        <strain evidence="19 20">NRRL Y-17804</strain>
    </source>
</reference>
<gene>
    <name evidence="19" type="ORF">G7K_5052-t1</name>
</gene>
<evidence type="ECO:0000256" key="15">
    <source>
        <dbReference type="ARBA" id="ARBA00076108"/>
    </source>
</evidence>
<comment type="caution">
    <text evidence="19">The sequence shown here is derived from an EMBL/GenBank/DDBJ whole genome shotgun (WGS) entry which is preliminary data.</text>
</comment>
<protein>
    <recommendedName>
        <fullName evidence="14">Serine racemase</fullName>
        <ecNumber evidence="13">5.1.1.18</ecNumber>
    </recommendedName>
    <alternativeName>
        <fullName evidence="15">D-serine ammonia-lyase</fullName>
    </alternativeName>
    <alternativeName>
        <fullName evidence="17">D-serine dehydratase</fullName>
    </alternativeName>
    <alternativeName>
        <fullName evidence="16">L-serine ammonia-lyase</fullName>
    </alternativeName>
    <alternativeName>
        <fullName evidence="9">L-serine dehydratase</fullName>
    </alternativeName>
</protein>
<dbReference type="STRING" id="698492.A0A0E9NMB8"/>
<dbReference type="InterPro" id="IPR036052">
    <property type="entry name" value="TrpB-like_PALP_sf"/>
</dbReference>
<comment type="cofactor">
    <cofactor evidence="2">
        <name>pyridoxal 5'-phosphate</name>
        <dbReference type="ChEBI" id="CHEBI:597326"/>
    </cofactor>
</comment>
<dbReference type="GO" id="GO:0030378">
    <property type="term" value="F:serine racemase activity"/>
    <property type="evidence" value="ECO:0007669"/>
    <property type="project" value="UniProtKB-EC"/>
</dbReference>
<evidence type="ECO:0000256" key="9">
    <source>
        <dbReference type="ARBA" id="ARBA00031418"/>
    </source>
</evidence>
<dbReference type="CDD" id="cd01562">
    <property type="entry name" value="Thr-dehyd"/>
    <property type="match status" value="1"/>
</dbReference>
<dbReference type="GO" id="GO:0000287">
    <property type="term" value="F:magnesium ion binding"/>
    <property type="evidence" value="ECO:0007669"/>
    <property type="project" value="TreeGrafter"/>
</dbReference>
<reference evidence="19 20" key="1">
    <citation type="journal article" date="2011" name="J. Gen. Appl. Microbiol.">
        <title>Draft genome sequencing of the enigmatic yeast Saitoella complicata.</title>
        <authorList>
            <person name="Nishida H."/>
            <person name="Hamamoto M."/>
            <person name="Sugiyama J."/>
        </authorList>
    </citation>
    <scope>NUCLEOTIDE SEQUENCE [LARGE SCALE GENOMIC DNA]</scope>
    <source>
        <strain evidence="19 20">NRRL Y-17804</strain>
    </source>
</reference>
<evidence type="ECO:0000256" key="6">
    <source>
        <dbReference type="ARBA" id="ARBA00022842"/>
    </source>
</evidence>